<keyword evidence="2" id="KW-0597">Phosphoprotein</keyword>
<dbReference type="InterPro" id="IPR010080">
    <property type="entry name" value="Thioester_reductase-like_dom"/>
</dbReference>
<dbReference type="AlphaFoldDB" id="U7QH42"/>
<gene>
    <name evidence="4" type="ORF">M595_2733</name>
</gene>
<organism evidence="4 5">
    <name type="scientific">Lyngbya aestuarii BL J</name>
    <dbReference type="NCBI Taxonomy" id="1348334"/>
    <lineage>
        <taxon>Bacteria</taxon>
        <taxon>Bacillati</taxon>
        <taxon>Cyanobacteriota</taxon>
        <taxon>Cyanophyceae</taxon>
        <taxon>Oscillatoriophycideae</taxon>
        <taxon>Oscillatoriales</taxon>
        <taxon>Microcoleaceae</taxon>
        <taxon>Lyngbya</taxon>
    </lineage>
</organism>
<dbReference type="NCBIfam" id="TIGR01746">
    <property type="entry name" value="Thioester-redct"/>
    <property type="match status" value="1"/>
</dbReference>
<protein>
    <submittedName>
        <fullName evidence="4">Thioester reductase domain protein</fullName>
    </submittedName>
</protein>
<dbReference type="InterPro" id="IPR013120">
    <property type="entry name" value="FAR_NAD-bd"/>
</dbReference>
<dbReference type="PANTHER" id="PTHR44845:SF6">
    <property type="entry name" value="BETA-ALANINE-ACTIVATING ENZYME"/>
    <property type="match status" value="1"/>
</dbReference>
<feature type="domain" description="Thioester reductase (TE)" evidence="3">
    <location>
        <begin position="79"/>
        <end position="315"/>
    </location>
</feature>
<dbReference type="Proteomes" id="UP000017127">
    <property type="component" value="Unassembled WGS sequence"/>
</dbReference>
<accession>U7QH42</accession>
<evidence type="ECO:0000259" key="3">
    <source>
        <dbReference type="Pfam" id="PF07993"/>
    </source>
</evidence>
<dbReference type="EMBL" id="AUZM01000023">
    <property type="protein sequence ID" value="ERT07289.1"/>
    <property type="molecule type" value="Genomic_DNA"/>
</dbReference>
<dbReference type="Gene3D" id="3.40.50.720">
    <property type="entry name" value="NAD(P)-binding Rossmann-like Domain"/>
    <property type="match status" value="1"/>
</dbReference>
<dbReference type="CDD" id="cd05235">
    <property type="entry name" value="SDR_e1"/>
    <property type="match status" value="1"/>
</dbReference>
<dbReference type="OrthoDB" id="9778383at2"/>
<dbReference type="RefSeq" id="WP_023066462.1">
    <property type="nucleotide sequence ID" value="NZ_AUZM01000023.1"/>
</dbReference>
<dbReference type="Gene3D" id="1.10.1200.10">
    <property type="entry name" value="ACP-like"/>
    <property type="match status" value="1"/>
</dbReference>
<evidence type="ECO:0000256" key="2">
    <source>
        <dbReference type="ARBA" id="ARBA00022553"/>
    </source>
</evidence>
<keyword evidence="1" id="KW-0596">Phosphopantetheine</keyword>
<reference evidence="4 5" key="1">
    <citation type="journal article" date="2013" name="Front. Microbiol.">
        <title>Comparative genomic analyses of the cyanobacterium, Lyngbya aestuarii BL J, a powerful hydrogen producer.</title>
        <authorList>
            <person name="Kothari A."/>
            <person name="Vaughn M."/>
            <person name="Garcia-Pichel F."/>
        </authorList>
    </citation>
    <scope>NUCLEOTIDE SEQUENCE [LARGE SCALE GENOMIC DNA]</scope>
    <source>
        <strain evidence="4 5">BL J</strain>
    </source>
</reference>
<dbReference type="InterPro" id="IPR036291">
    <property type="entry name" value="NAD(P)-bd_dom_sf"/>
</dbReference>
<evidence type="ECO:0000313" key="4">
    <source>
        <dbReference type="EMBL" id="ERT07289.1"/>
    </source>
</evidence>
<dbReference type="InterPro" id="IPR036736">
    <property type="entry name" value="ACP-like_sf"/>
</dbReference>
<comment type="caution">
    <text evidence="4">The sequence shown here is derived from an EMBL/GenBank/DDBJ whole genome shotgun (WGS) entry which is preliminary data.</text>
</comment>
<keyword evidence="5" id="KW-1185">Reference proteome</keyword>
<dbReference type="Pfam" id="PF07993">
    <property type="entry name" value="NAD_binding_4"/>
    <property type="match status" value="1"/>
</dbReference>
<dbReference type="SUPFAM" id="SSF51735">
    <property type="entry name" value="NAD(P)-binding Rossmann-fold domains"/>
    <property type="match status" value="1"/>
</dbReference>
<evidence type="ECO:0000256" key="1">
    <source>
        <dbReference type="ARBA" id="ARBA00022450"/>
    </source>
</evidence>
<sequence>MNLLGELETFIGRKINPSLIWECPTIEKLTEYLAREDSSDVPISTRQKIDLKSEVNQYPTISVENILGKSSGNLSNIFLTGGTGFLGSFLLDELLQKTHSQIYCLVRASSQDLGQQKIQKKLELYGLWQPEFNRRIIPVLGDLSHPLLGLSEKQFERLANEIDAIYHSGASLNYVYPYEKLKPINVDGTYEVLKLASTTKVKSVHYMSSIAVFESDLYREMVITESDDLMNVGQMYLGYSQSKWVAEKLVLSARERGLPVAVYRLPFISGHSLTGVWNTDDIICRMIKGCITMKTMPDLDYVLNTSPVDYISQAIVSLSRKEMSLGSIFHLNNPYPIHLSHLHEFLSNMGYGIEKKTCKDWLAGVQNNAKSKEHSLYPLLPFFTKEYLPEKLTILELYEEQRKPKVSCEFTKEALADSSIDCPPMNGNLLNNYFAYLMDTGFLNQPKSHIEK</sequence>
<name>U7QH42_9CYAN</name>
<proteinExistence type="predicted"/>
<evidence type="ECO:0000313" key="5">
    <source>
        <dbReference type="Proteomes" id="UP000017127"/>
    </source>
</evidence>
<dbReference type="PANTHER" id="PTHR44845">
    <property type="entry name" value="CARRIER DOMAIN-CONTAINING PROTEIN"/>
    <property type="match status" value="1"/>
</dbReference>